<sequence length="223" mass="25500">MSGNLELQIKSAEEEWLNLWKNGPTRLRWNKIPLQVGDMAPDFELQDSTGATAHLHDFWNNKPALLLFWRHYGCSCGMDRAKRLLNEYSDYIKLGANVLVIGQGEPERAAAYIQKHNLPCSVLCDPTYKVYQAYDLLEGKPSQIVFDAPDEFLQNDMNAGVNLQKSRHGTERATVDSPWQLPGEFVVDKTGIIRLAYRYQYCEDWPNPLVLVGAIKEAIWENQ</sequence>
<dbReference type="GO" id="GO:0008379">
    <property type="term" value="F:thioredoxin peroxidase activity"/>
    <property type="evidence" value="ECO:0007669"/>
    <property type="project" value="TreeGrafter"/>
</dbReference>
<organism evidence="13 14">
    <name type="scientific">Candidatus Desulfolinea nitratireducens</name>
    <dbReference type="NCBI Taxonomy" id="2841698"/>
    <lineage>
        <taxon>Bacteria</taxon>
        <taxon>Bacillati</taxon>
        <taxon>Chloroflexota</taxon>
        <taxon>Anaerolineae</taxon>
        <taxon>Anaerolineales</taxon>
        <taxon>Anaerolineales incertae sedis</taxon>
        <taxon>Candidatus Desulfolinea</taxon>
    </lineage>
</organism>
<evidence type="ECO:0000256" key="9">
    <source>
        <dbReference type="ARBA" id="ARBA00038489"/>
    </source>
</evidence>
<dbReference type="GO" id="GO:0045454">
    <property type="term" value="P:cell redox homeostasis"/>
    <property type="evidence" value="ECO:0007669"/>
    <property type="project" value="TreeGrafter"/>
</dbReference>
<dbReference type="InterPro" id="IPR000866">
    <property type="entry name" value="AhpC/TSA"/>
</dbReference>
<protein>
    <recommendedName>
        <fullName evidence="2">thioredoxin-dependent peroxiredoxin</fullName>
        <ecNumber evidence="2">1.11.1.24</ecNumber>
    </recommendedName>
    <alternativeName>
        <fullName evidence="10">Bacterioferritin comigratory protein</fullName>
    </alternativeName>
    <alternativeName>
        <fullName evidence="8">Thioredoxin peroxidase</fullName>
    </alternativeName>
</protein>
<gene>
    <name evidence="13" type="ORF">H8E29_08845</name>
</gene>
<comment type="caution">
    <text evidence="13">The sequence shown here is derived from an EMBL/GenBank/DDBJ whole genome shotgun (WGS) entry which is preliminary data.</text>
</comment>
<evidence type="ECO:0000256" key="8">
    <source>
        <dbReference type="ARBA" id="ARBA00032824"/>
    </source>
</evidence>
<evidence type="ECO:0000256" key="3">
    <source>
        <dbReference type="ARBA" id="ARBA00022559"/>
    </source>
</evidence>
<evidence type="ECO:0000256" key="7">
    <source>
        <dbReference type="ARBA" id="ARBA00023284"/>
    </source>
</evidence>
<reference evidence="13 14" key="1">
    <citation type="submission" date="2020-08" db="EMBL/GenBank/DDBJ databases">
        <title>Bridging the membrane lipid divide: bacteria of the FCB group superphylum have the potential to synthesize archaeal ether lipids.</title>
        <authorList>
            <person name="Villanueva L."/>
            <person name="Von Meijenfeldt F.A.B."/>
            <person name="Westbye A.B."/>
            <person name="Yadav S."/>
            <person name="Hopmans E.C."/>
            <person name="Dutilh B.E."/>
            <person name="Sinninghe Damste J.S."/>
        </authorList>
    </citation>
    <scope>NUCLEOTIDE SEQUENCE [LARGE SCALE GENOMIC DNA]</scope>
    <source>
        <strain evidence="13">NIOZ-UU36</strain>
    </source>
</reference>
<evidence type="ECO:0000256" key="11">
    <source>
        <dbReference type="ARBA" id="ARBA00049091"/>
    </source>
</evidence>
<dbReference type="Pfam" id="PF00578">
    <property type="entry name" value="AhpC-TSA"/>
    <property type="match status" value="1"/>
</dbReference>
<evidence type="ECO:0000256" key="10">
    <source>
        <dbReference type="ARBA" id="ARBA00041373"/>
    </source>
</evidence>
<dbReference type="EC" id="1.11.1.24" evidence="2"/>
<dbReference type="EMBL" id="JACNJN010000104">
    <property type="protein sequence ID" value="MBC8335357.1"/>
    <property type="molecule type" value="Genomic_DNA"/>
</dbReference>
<keyword evidence="6" id="KW-1015">Disulfide bond</keyword>
<dbReference type="PANTHER" id="PTHR42801:SF7">
    <property type="entry name" value="SLL1159 PROTEIN"/>
    <property type="match status" value="1"/>
</dbReference>
<comment type="catalytic activity">
    <reaction evidence="11">
        <text>a hydroperoxide + [thioredoxin]-dithiol = an alcohol + [thioredoxin]-disulfide + H2O</text>
        <dbReference type="Rhea" id="RHEA:62620"/>
        <dbReference type="Rhea" id="RHEA-COMP:10698"/>
        <dbReference type="Rhea" id="RHEA-COMP:10700"/>
        <dbReference type="ChEBI" id="CHEBI:15377"/>
        <dbReference type="ChEBI" id="CHEBI:29950"/>
        <dbReference type="ChEBI" id="CHEBI:30879"/>
        <dbReference type="ChEBI" id="CHEBI:35924"/>
        <dbReference type="ChEBI" id="CHEBI:50058"/>
        <dbReference type="EC" id="1.11.1.24"/>
    </reaction>
</comment>
<dbReference type="InterPro" id="IPR013766">
    <property type="entry name" value="Thioredoxin_domain"/>
</dbReference>
<dbReference type="GO" id="GO:0034599">
    <property type="term" value="P:cellular response to oxidative stress"/>
    <property type="evidence" value="ECO:0007669"/>
    <property type="project" value="TreeGrafter"/>
</dbReference>
<dbReference type="InterPro" id="IPR036249">
    <property type="entry name" value="Thioredoxin-like_sf"/>
</dbReference>
<dbReference type="CDD" id="cd02970">
    <property type="entry name" value="PRX_like2"/>
    <property type="match status" value="1"/>
</dbReference>
<comment type="function">
    <text evidence="1">Thiol-specific peroxidase that catalyzes the reduction of hydrogen peroxide and organic hydroperoxides to water and alcohols, respectively. Plays a role in cell protection against oxidative stress by detoxifying peroxides and as sensor of hydrogen peroxide-mediated signaling events.</text>
</comment>
<dbReference type="PANTHER" id="PTHR42801">
    <property type="entry name" value="THIOREDOXIN-DEPENDENT PEROXIDE REDUCTASE"/>
    <property type="match status" value="1"/>
</dbReference>
<keyword evidence="7" id="KW-0676">Redox-active center</keyword>
<evidence type="ECO:0000256" key="5">
    <source>
        <dbReference type="ARBA" id="ARBA00023002"/>
    </source>
</evidence>
<keyword evidence="5" id="KW-0560">Oxidoreductase</keyword>
<dbReference type="Gene3D" id="3.40.30.10">
    <property type="entry name" value="Glutaredoxin"/>
    <property type="match status" value="1"/>
</dbReference>
<dbReference type="InterPro" id="IPR050924">
    <property type="entry name" value="Peroxiredoxin_BCP/PrxQ"/>
</dbReference>
<dbReference type="GO" id="GO:0005737">
    <property type="term" value="C:cytoplasm"/>
    <property type="evidence" value="ECO:0007669"/>
    <property type="project" value="TreeGrafter"/>
</dbReference>
<evidence type="ECO:0000313" key="14">
    <source>
        <dbReference type="Proteomes" id="UP000614469"/>
    </source>
</evidence>
<proteinExistence type="inferred from homology"/>
<evidence type="ECO:0000256" key="1">
    <source>
        <dbReference type="ARBA" id="ARBA00003330"/>
    </source>
</evidence>
<accession>A0A8J6NK64</accession>
<name>A0A8J6NK64_9CHLR</name>
<evidence type="ECO:0000256" key="6">
    <source>
        <dbReference type="ARBA" id="ARBA00023157"/>
    </source>
</evidence>
<evidence type="ECO:0000256" key="4">
    <source>
        <dbReference type="ARBA" id="ARBA00022862"/>
    </source>
</evidence>
<keyword evidence="4" id="KW-0049">Antioxidant</keyword>
<keyword evidence="3" id="KW-0575">Peroxidase</keyword>
<dbReference type="Proteomes" id="UP000614469">
    <property type="component" value="Unassembled WGS sequence"/>
</dbReference>
<dbReference type="SUPFAM" id="SSF52833">
    <property type="entry name" value="Thioredoxin-like"/>
    <property type="match status" value="1"/>
</dbReference>
<evidence type="ECO:0000313" key="13">
    <source>
        <dbReference type="EMBL" id="MBC8335357.1"/>
    </source>
</evidence>
<comment type="similarity">
    <text evidence="9">Belongs to the peroxiredoxin family. BCP/PrxQ subfamily.</text>
</comment>
<dbReference type="PROSITE" id="PS51352">
    <property type="entry name" value="THIOREDOXIN_2"/>
    <property type="match status" value="1"/>
</dbReference>
<feature type="domain" description="Thioredoxin" evidence="12">
    <location>
        <begin position="34"/>
        <end position="223"/>
    </location>
</feature>
<dbReference type="AlphaFoldDB" id="A0A8J6NK64"/>
<evidence type="ECO:0000256" key="2">
    <source>
        <dbReference type="ARBA" id="ARBA00013017"/>
    </source>
</evidence>
<evidence type="ECO:0000259" key="12">
    <source>
        <dbReference type="PROSITE" id="PS51352"/>
    </source>
</evidence>